<reference evidence="1 2" key="1">
    <citation type="journal article" date="2013" name="Mar. Genomics">
        <title>Expression of sulfatases in Rhodopirellula baltica and the diversity of sulfatases in the genus Rhodopirellula.</title>
        <authorList>
            <person name="Wegner C.E."/>
            <person name="Richter-Heitmann T."/>
            <person name="Klindworth A."/>
            <person name="Klockow C."/>
            <person name="Richter M."/>
            <person name="Achstetter T."/>
            <person name="Glockner F.O."/>
            <person name="Harder J."/>
        </authorList>
    </citation>
    <scope>NUCLEOTIDE SEQUENCE [LARGE SCALE GENOMIC DNA]</scope>
    <source>
        <strain evidence="1 2">SM1</strain>
    </source>
</reference>
<dbReference type="AlphaFoldDB" id="M5S857"/>
<keyword evidence="2" id="KW-1185">Reference proteome</keyword>
<dbReference type="RefSeq" id="WP_008691538.1">
    <property type="nucleotide sequence ID" value="NZ_ANOG01000113.1"/>
</dbReference>
<organism evidence="1 2">
    <name type="scientific">Rhodopirellula maiorica SM1</name>
    <dbReference type="NCBI Taxonomy" id="1265738"/>
    <lineage>
        <taxon>Bacteria</taxon>
        <taxon>Pseudomonadati</taxon>
        <taxon>Planctomycetota</taxon>
        <taxon>Planctomycetia</taxon>
        <taxon>Pirellulales</taxon>
        <taxon>Pirellulaceae</taxon>
        <taxon>Novipirellula</taxon>
    </lineage>
</organism>
<proteinExistence type="predicted"/>
<accession>M5S857</accession>
<name>M5S857_9BACT</name>
<evidence type="ECO:0000313" key="1">
    <source>
        <dbReference type="EMBL" id="EMI22349.1"/>
    </source>
</evidence>
<evidence type="ECO:0000313" key="2">
    <source>
        <dbReference type="Proteomes" id="UP000011991"/>
    </source>
</evidence>
<gene>
    <name evidence="1" type="ORF">RMSM_00726</name>
</gene>
<sequence>MSDFRELTEDERSPLREAVDELISEWMGFDVPAEGAEDSESLVNMQMLAESCIALADFVEFFEIYSSPSSHLRALDLGCIFEDELLEAAEAGDTEATEKLVKEFTAYYGIALNG</sequence>
<dbReference type="PATRIC" id="fig|1265738.3.peg.726"/>
<dbReference type="EMBL" id="ANOG01000113">
    <property type="protein sequence ID" value="EMI22349.1"/>
    <property type="molecule type" value="Genomic_DNA"/>
</dbReference>
<dbReference type="Proteomes" id="UP000011991">
    <property type="component" value="Unassembled WGS sequence"/>
</dbReference>
<comment type="caution">
    <text evidence="1">The sequence shown here is derived from an EMBL/GenBank/DDBJ whole genome shotgun (WGS) entry which is preliminary data.</text>
</comment>
<protein>
    <submittedName>
        <fullName evidence="1">Uncharacterized protein</fullName>
    </submittedName>
</protein>